<dbReference type="PROSITE" id="PS50089">
    <property type="entry name" value="ZF_RING_2"/>
    <property type="match status" value="1"/>
</dbReference>
<feature type="compositionally biased region" description="Low complexity" evidence="5">
    <location>
        <begin position="81"/>
        <end position="124"/>
    </location>
</feature>
<evidence type="ECO:0000259" key="6">
    <source>
        <dbReference type="PROSITE" id="PS50089"/>
    </source>
</evidence>
<evidence type="ECO:0000256" key="2">
    <source>
        <dbReference type="ARBA" id="ARBA00022771"/>
    </source>
</evidence>
<dbReference type="AlphaFoldDB" id="A0A9W6YTG2"/>
<evidence type="ECO:0000256" key="3">
    <source>
        <dbReference type="ARBA" id="ARBA00022833"/>
    </source>
</evidence>
<dbReference type="GO" id="GO:0061630">
    <property type="term" value="F:ubiquitin protein ligase activity"/>
    <property type="evidence" value="ECO:0007669"/>
    <property type="project" value="TreeGrafter"/>
</dbReference>
<evidence type="ECO:0000313" key="7">
    <source>
        <dbReference type="EMBL" id="GMG20905.1"/>
    </source>
</evidence>
<dbReference type="PANTHER" id="PTHR15710">
    <property type="entry name" value="E3 UBIQUITIN-PROTEIN LIGASE PRAJA"/>
    <property type="match status" value="1"/>
</dbReference>
<feature type="compositionally biased region" description="Polar residues" evidence="5">
    <location>
        <begin position="229"/>
        <end position="239"/>
    </location>
</feature>
<feature type="domain" description="RING-type" evidence="6">
    <location>
        <begin position="430"/>
        <end position="457"/>
    </location>
</feature>
<accession>A0A9W6YTG2</accession>
<keyword evidence="8" id="KW-1185">Reference proteome</keyword>
<dbReference type="SUPFAM" id="SSF57850">
    <property type="entry name" value="RING/U-box"/>
    <property type="match status" value="1"/>
</dbReference>
<sequence length="832" mass="89181">MSTIHQQQPQPSDAEQERLRNAGITTMPTGRLRLPPILIQYSNGNTQHLIIEVGQPLRSRASQIPSIRINLNGDNVSRARQQGQVQDQNEGQPAPVPASASTSGDTPSTATTTTGNNSDNDNNGQLQRQGIRGIDYPAFDTSLAGVFNPNEVAAASGASDLLSSLILPIQRALEANEARRRQQAMTTMNPTSTPAPDDSTNTNTTSTSSSNLTDAPTTTATSSTIAPVNGNNQNSQSRPAQADHRNIILTVNYMFGEDDNNVLGTQNSSGSLVLHVPSIHERNDANVQVLIRLATTIALRTVSVYLQRSKGVSDEDFAKLEIKHIDDLLEADRQCAICYDCYESFTEEKVVDVDEGSTNGNGKRKRDSTDDKDGAEGPSLKVGKTGEDGTPVATDTESSSSDNQSQIQPKTTTKPKKTIKEQTISLHIPVVMPCGHIFGRSCLREWLKTHSSCPLCRNKITSTGRNGGPLGDGATITLPNLARVISRSQSAISQFNDRPMSFIMPEQNAEFQADEIFGEQVTVPITTTPINLPNANRFLNTTTTGGDNTNGGVGNGDGNGVDNNDAVGVIGRVLRSVFDRILGARQTNIRTDHNSILNNAISSARPQLHQHSHNLNDTPTQIQTHTHTHQHQNTHTHTHTHQQPHMGTVPVVRRNITGITSSGSTSSSMMRQLTRRRMLNRRRAMGRHSLRGLPRDGVSSGPEGTGTDGIDGEPSARARDDFNAVGSNEEFVNRNPMFPVGVESRRDANGVVRTVAIDGTTTTTTTTSTNASSVAGAGAGSIMNTIANTNNNVDDPVTSTAVTSTEDGATTNPSNNAENENGRAEAEAETTN</sequence>
<dbReference type="PANTHER" id="PTHR15710:SF4">
    <property type="entry name" value="E3 UBIQUITIN-PROTEIN LIGASE AIP2"/>
    <property type="match status" value="1"/>
</dbReference>
<dbReference type="OrthoDB" id="8062037at2759"/>
<keyword evidence="2 4" id="KW-0863">Zinc-finger</keyword>
<reference evidence="7" key="1">
    <citation type="submission" date="2023-04" db="EMBL/GenBank/DDBJ databases">
        <title>Ambrosiozyma monospora NBRC 1965.</title>
        <authorList>
            <person name="Ichikawa N."/>
            <person name="Sato H."/>
            <person name="Tonouchi N."/>
        </authorList>
    </citation>
    <scope>NUCLEOTIDE SEQUENCE</scope>
    <source>
        <strain evidence="7">NBRC 1965</strain>
    </source>
</reference>
<feature type="compositionally biased region" description="Low complexity" evidence="5">
    <location>
        <begin position="199"/>
        <end position="227"/>
    </location>
</feature>
<feature type="region of interest" description="Disordered" evidence="5">
    <location>
        <begin position="789"/>
        <end position="832"/>
    </location>
</feature>
<keyword evidence="1" id="KW-0479">Metal-binding</keyword>
<dbReference type="GO" id="GO:0008270">
    <property type="term" value="F:zinc ion binding"/>
    <property type="evidence" value="ECO:0007669"/>
    <property type="project" value="UniProtKB-KW"/>
</dbReference>
<proteinExistence type="predicted"/>
<dbReference type="EMBL" id="BSXU01000502">
    <property type="protein sequence ID" value="GMG20905.1"/>
    <property type="molecule type" value="Genomic_DNA"/>
</dbReference>
<dbReference type="GO" id="GO:0005737">
    <property type="term" value="C:cytoplasm"/>
    <property type="evidence" value="ECO:0007669"/>
    <property type="project" value="TreeGrafter"/>
</dbReference>
<dbReference type="Pfam" id="PF13639">
    <property type="entry name" value="zf-RING_2"/>
    <property type="match status" value="1"/>
</dbReference>
<dbReference type="GO" id="GO:0016567">
    <property type="term" value="P:protein ubiquitination"/>
    <property type="evidence" value="ECO:0007669"/>
    <property type="project" value="TreeGrafter"/>
</dbReference>
<dbReference type="Proteomes" id="UP001165063">
    <property type="component" value="Unassembled WGS sequence"/>
</dbReference>
<feature type="region of interest" description="Disordered" evidence="5">
    <location>
        <begin position="353"/>
        <end position="419"/>
    </location>
</feature>
<evidence type="ECO:0000256" key="1">
    <source>
        <dbReference type="ARBA" id="ARBA00022723"/>
    </source>
</evidence>
<feature type="region of interest" description="Disordered" evidence="5">
    <location>
        <begin position="78"/>
        <end position="127"/>
    </location>
</feature>
<gene>
    <name evidence="7" type="ORF">Amon01_000157900</name>
</gene>
<organism evidence="7 8">
    <name type="scientific">Ambrosiozyma monospora</name>
    <name type="common">Yeast</name>
    <name type="synonym">Endomycopsis monosporus</name>
    <dbReference type="NCBI Taxonomy" id="43982"/>
    <lineage>
        <taxon>Eukaryota</taxon>
        <taxon>Fungi</taxon>
        <taxon>Dikarya</taxon>
        <taxon>Ascomycota</taxon>
        <taxon>Saccharomycotina</taxon>
        <taxon>Pichiomycetes</taxon>
        <taxon>Pichiales</taxon>
        <taxon>Pichiaceae</taxon>
        <taxon>Ambrosiozyma</taxon>
    </lineage>
</organism>
<feature type="region of interest" description="Disordered" evidence="5">
    <location>
        <begin position="690"/>
        <end position="716"/>
    </location>
</feature>
<feature type="compositionally biased region" description="Polar residues" evidence="5">
    <location>
        <begin position="789"/>
        <end position="814"/>
    </location>
</feature>
<keyword evidence="3" id="KW-0862">Zinc</keyword>
<comment type="caution">
    <text evidence="7">The sequence shown here is derived from an EMBL/GenBank/DDBJ whole genome shotgun (WGS) entry which is preliminary data.</text>
</comment>
<feature type="compositionally biased region" description="Polar residues" evidence="5">
    <location>
        <begin position="393"/>
        <end position="405"/>
    </location>
</feature>
<feature type="region of interest" description="Disordered" evidence="5">
    <location>
        <begin position="177"/>
        <end position="243"/>
    </location>
</feature>
<dbReference type="InterPro" id="IPR013083">
    <property type="entry name" value="Znf_RING/FYVE/PHD"/>
</dbReference>
<name>A0A9W6YTG2_AMBMO</name>
<evidence type="ECO:0000256" key="5">
    <source>
        <dbReference type="SAM" id="MobiDB-lite"/>
    </source>
</evidence>
<feature type="compositionally biased region" description="Polar residues" evidence="5">
    <location>
        <begin position="183"/>
        <end position="194"/>
    </location>
</feature>
<protein>
    <submittedName>
        <fullName evidence="7">Unnamed protein product</fullName>
    </submittedName>
</protein>
<dbReference type="SMART" id="SM00184">
    <property type="entry name" value="RING"/>
    <property type="match status" value="1"/>
</dbReference>
<evidence type="ECO:0000256" key="4">
    <source>
        <dbReference type="PROSITE-ProRule" id="PRU00175"/>
    </source>
</evidence>
<dbReference type="InterPro" id="IPR001841">
    <property type="entry name" value="Znf_RING"/>
</dbReference>
<evidence type="ECO:0000313" key="8">
    <source>
        <dbReference type="Proteomes" id="UP001165063"/>
    </source>
</evidence>
<dbReference type="Gene3D" id="3.30.40.10">
    <property type="entry name" value="Zinc/RING finger domain, C3HC4 (zinc finger)"/>
    <property type="match status" value="1"/>
</dbReference>